<dbReference type="PANTHER" id="PTHR13420">
    <property type="entry name" value="UPF0235 PROTEIN C15ORF40"/>
    <property type="match status" value="1"/>
</dbReference>
<keyword evidence="3" id="KW-1185">Reference proteome</keyword>
<dbReference type="PANTHER" id="PTHR13420:SF7">
    <property type="entry name" value="UPF0235 PROTEIN C15ORF40"/>
    <property type="match status" value="1"/>
</dbReference>
<comment type="similarity">
    <text evidence="1">Belongs to the UPF0235 family.</text>
</comment>
<evidence type="ECO:0000313" key="2">
    <source>
        <dbReference type="EMBL" id="KAL2747395.1"/>
    </source>
</evidence>
<accession>A0ABD2CQL1</accession>
<dbReference type="Gene3D" id="3.30.1200.10">
    <property type="entry name" value="YggU-like"/>
    <property type="match status" value="1"/>
</dbReference>
<dbReference type="Pfam" id="PF02594">
    <property type="entry name" value="DUF167"/>
    <property type="match status" value="1"/>
</dbReference>
<dbReference type="InterPro" id="IPR003746">
    <property type="entry name" value="DUF167"/>
</dbReference>
<dbReference type="AlphaFoldDB" id="A0ABD2CQL1"/>
<proteinExistence type="inferred from homology"/>
<dbReference type="NCBIfam" id="TIGR00251">
    <property type="entry name" value="DUF167 family protein"/>
    <property type="match status" value="1"/>
</dbReference>
<sequence>MWTKFLRYVIVSREMSKQGGKKTKKTQNIVGDVNNTITTGPITVNKDGKILIKIQAKPGAKHNGITDISEEAVGVAISAPPVQGEANTELIKYLASVLGLRKSDVMLDRGSKGRQKVITATGITVDEALQRFKKEIGDQS</sequence>
<dbReference type="EMBL" id="JAYRBN010000035">
    <property type="protein sequence ID" value="KAL2747395.1"/>
    <property type="molecule type" value="Genomic_DNA"/>
</dbReference>
<dbReference type="HAMAP" id="MF_00634">
    <property type="entry name" value="UPF0235"/>
    <property type="match status" value="1"/>
</dbReference>
<evidence type="ECO:0000256" key="1">
    <source>
        <dbReference type="ARBA" id="ARBA00010364"/>
    </source>
</evidence>
<name>A0ABD2CQL1_VESMC</name>
<comment type="caution">
    <text evidence="2">The sequence shown here is derived from an EMBL/GenBank/DDBJ whole genome shotgun (WGS) entry which is preliminary data.</text>
</comment>
<reference evidence="2 3" key="1">
    <citation type="journal article" date="2024" name="Ann. Entomol. Soc. Am.">
        <title>Genomic analyses of the southern and eastern yellowjacket wasps (Hymenoptera: Vespidae) reveal evolutionary signatures of social life.</title>
        <authorList>
            <person name="Catto M.A."/>
            <person name="Caine P.B."/>
            <person name="Orr S.E."/>
            <person name="Hunt B.G."/>
            <person name="Goodisman M.A.D."/>
        </authorList>
    </citation>
    <scope>NUCLEOTIDE SEQUENCE [LARGE SCALE GENOMIC DNA]</scope>
    <source>
        <strain evidence="2">232</strain>
        <tissue evidence="2">Head and thorax</tissue>
    </source>
</reference>
<dbReference type="Proteomes" id="UP001607303">
    <property type="component" value="Unassembled WGS sequence"/>
</dbReference>
<evidence type="ECO:0000313" key="3">
    <source>
        <dbReference type="Proteomes" id="UP001607303"/>
    </source>
</evidence>
<dbReference type="InterPro" id="IPR036591">
    <property type="entry name" value="YggU-like_sf"/>
</dbReference>
<dbReference type="SMART" id="SM01152">
    <property type="entry name" value="DUF167"/>
    <property type="match status" value="1"/>
</dbReference>
<dbReference type="SUPFAM" id="SSF69786">
    <property type="entry name" value="YggU-like"/>
    <property type="match status" value="1"/>
</dbReference>
<protein>
    <submittedName>
        <fullName evidence="2">UPF0235 protein C15orf40 isoform X1</fullName>
    </submittedName>
</protein>
<gene>
    <name evidence="2" type="ORF">V1477_004087</name>
</gene>
<organism evidence="2 3">
    <name type="scientific">Vespula maculifrons</name>
    <name type="common">Eastern yellow jacket</name>
    <name type="synonym">Wasp</name>
    <dbReference type="NCBI Taxonomy" id="7453"/>
    <lineage>
        <taxon>Eukaryota</taxon>
        <taxon>Metazoa</taxon>
        <taxon>Ecdysozoa</taxon>
        <taxon>Arthropoda</taxon>
        <taxon>Hexapoda</taxon>
        <taxon>Insecta</taxon>
        <taxon>Pterygota</taxon>
        <taxon>Neoptera</taxon>
        <taxon>Endopterygota</taxon>
        <taxon>Hymenoptera</taxon>
        <taxon>Apocrita</taxon>
        <taxon>Aculeata</taxon>
        <taxon>Vespoidea</taxon>
        <taxon>Vespidae</taxon>
        <taxon>Vespinae</taxon>
        <taxon>Vespula</taxon>
    </lineage>
</organism>